<evidence type="ECO:0000256" key="3">
    <source>
        <dbReference type="ARBA" id="ARBA00023125"/>
    </source>
</evidence>
<dbReference type="PANTHER" id="PTHR30126:SF40">
    <property type="entry name" value="HTH-TYPE TRANSCRIPTIONAL REGULATOR GLTR"/>
    <property type="match status" value="1"/>
</dbReference>
<reference evidence="6 7" key="1">
    <citation type="submission" date="2014-08" db="EMBL/GenBank/DDBJ databases">
        <title>Comparative genomics of the Paenibacillus odorifer group.</title>
        <authorList>
            <person name="den Bakker H.C."/>
            <person name="Tsai Y.-C."/>
            <person name="Martin N."/>
            <person name="Korlach J."/>
            <person name="Wiedmann M."/>
        </authorList>
    </citation>
    <scope>NUCLEOTIDE SEQUENCE [LARGE SCALE GENOMIC DNA]</scope>
    <source>
        <strain evidence="6 7">DSM 15220</strain>
    </source>
</reference>
<accession>A0A089M4K7</accession>
<dbReference type="HOGENOM" id="CLU_039613_6_2_9"/>
<keyword evidence="2" id="KW-0805">Transcription regulation</keyword>
<dbReference type="eggNOG" id="COG0583">
    <property type="taxonomic scope" value="Bacteria"/>
</dbReference>
<dbReference type="PROSITE" id="PS50931">
    <property type="entry name" value="HTH_LYSR"/>
    <property type="match status" value="1"/>
</dbReference>
<dbReference type="Gene3D" id="1.10.10.10">
    <property type="entry name" value="Winged helix-like DNA-binding domain superfamily/Winged helix DNA-binding domain"/>
    <property type="match status" value="1"/>
</dbReference>
<dbReference type="Proteomes" id="UP000029500">
    <property type="component" value="Chromosome"/>
</dbReference>
<evidence type="ECO:0000313" key="6">
    <source>
        <dbReference type="EMBL" id="AIQ66393.1"/>
    </source>
</evidence>
<dbReference type="EMBL" id="CP009287">
    <property type="protein sequence ID" value="AIQ66393.1"/>
    <property type="molecule type" value="Genomic_DNA"/>
</dbReference>
<organism evidence="6 7">
    <name type="scientific">Paenibacillus graminis</name>
    <dbReference type="NCBI Taxonomy" id="189425"/>
    <lineage>
        <taxon>Bacteria</taxon>
        <taxon>Bacillati</taxon>
        <taxon>Bacillota</taxon>
        <taxon>Bacilli</taxon>
        <taxon>Bacillales</taxon>
        <taxon>Paenibacillaceae</taxon>
        <taxon>Paenibacillus</taxon>
    </lineage>
</organism>
<dbReference type="Pfam" id="PF00126">
    <property type="entry name" value="HTH_1"/>
    <property type="match status" value="1"/>
</dbReference>
<evidence type="ECO:0000256" key="2">
    <source>
        <dbReference type="ARBA" id="ARBA00023015"/>
    </source>
</evidence>
<dbReference type="InterPro" id="IPR036390">
    <property type="entry name" value="WH_DNA-bd_sf"/>
</dbReference>
<gene>
    <name evidence="6" type="ORF">PGRAT_01035</name>
</gene>
<evidence type="ECO:0000256" key="1">
    <source>
        <dbReference type="ARBA" id="ARBA00009437"/>
    </source>
</evidence>
<dbReference type="PRINTS" id="PR00039">
    <property type="entry name" value="HTHLYSR"/>
</dbReference>
<feature type="domain" description="HTH lysR-type" evidence="5">
    <location>
        <begin position="1"/>
        <end position="58"/>
    </location>
</feature>
<dbReference type="CDD" id="cd05466">
    <property type="entry name" value="PBP2_LTTR_substrate"/>
    <property type="match status" value="1"/>
</dbReference>
<dbReference type="Gene3D" id="3.40.190.290">
    <property type="match status" value="1"/>
</dbReference>
<dbReference type="SUPFAM" id="SSF53850">
    <property type="entry name" value="Periplasmic binding protein-like II"/>
    <property type="match status" value="1"/>
</dbReference>
<dbReference type="PANTHER" id="PTHR30126">
    <property type="entry name" value="HTH-TYPE TRANSCRIPTIONAL REGULATOR"/>
    <property type="match status" value="1"/>
</dbReference>
<dbReference type="GO" id="GO:0000976">
    <property type="term" value="F:transcription cis-regulatory region binding"/>
    <property type="evidence" value="ECO:0007669"/>
    <property type="project" value="TreeGrafter"/>
</dbReference>
<keyword evidence="3" id="KW-0238">DNA-binding</keyword>
<name>A0A089M4K7_9BACL</name>
<dbReference type="InterPro" id="IPR000847">
    <property type="entry name" value="LysR_HTH_N"/>
</dbReference>
<dbReference type="GO" id="GO:0003700">
    <property type="term" value="F:DNA-binding transcription factor activity"/>
    <property type="evidence" value="ECO:0007669"/>
    <property type="project" value="InterPro"/>
</dbReference>
<evidence type="ECO:0000259" key="5">
    <source>
        <dbReference type="PROSITE" id="PS50931"/>
    </source>
</evidence>
<dbReference type="OrthoDB" id="9803735at2"/>
<evidence type="ECO:0000313" key="7">
    <source>
        <dbReference type="Proteomes" id="UP000029500"/>
    </source>
</evidence>
<dbReference type="InterPro" id="IPR005119">
    <property type="entry name" value="LysR_subst-bd"/>
</dbReference>
<dbReference type="InterPro" id="IPR036388">
    <property type="entry name" value="WH-like_DNA-bd_sf"/>
</dbReference>
<comment type="similarity">
    <text evidence="1">Belongs to the LysR transcriptional regulatory family.</text>
</comment>
<keyword evidence="7" id="KW-1185">Reference proteome</keyword>
<dbReference type="KEGG" id="pgm:PGRAT_01035"/>
<dbReference type="STRING" id="189425.PGRAT_01035"/>
<evidence type="ECO:0000256" key="4">
    <source>
        <dbReference type="ARBA" id="ARBA00023163"/>
    </source>
</evidence>
<protein>
    <submittedName>
        <fullName evidence="6">Transcriptional regulator</fullName>
    </submittedName>
</protein>
<sequence>MNIQQLKCFVSLAETLNFSKTAEKLNLTQPAVSHNIKSLENELGIILFVRNKRTVNLTLAGNSFYEDMEGLLFRLDQSIKKAKRLSGEYESTLVIGYTETVFEKKVLPDIIKRFKEKYPQIQIQLKKSNLTREKEDLLNQKFDIIFTSEDNLGKDIDFCFYPILQGSYVCVLPKNHSFANESELDIEQLNHQSIILFDEHQSPPTLKRMNRKIIENCPDSIYTYGDTINTVHTMIKSDLGVSVLPDFVIGEDSEIAIVPLSYTEEVVYGLACLRSEERLEVKRWISIIKELLTL</sequence>
<dbReference type="Pfam" id="PF03466">
    <property type="entry name" value="LysR_substrate"/>
    <property type="match status" value="1"/>
</dbReference>
<dbReference type="AlphaFoldDB" id="A0A089M4K7"/>
<dbReference type="FunFam" id="1.10.10.10:FF:000001">
    <property type="entry name" value="LysR family transcriptional regulator"/>
    <property type="match status" value="1"/>
</dbReference>
<dbReference type="SUPFAM" id="SSF46785">
    <property type="entry name" value="Winged helix' DNA-binding domain"/>
    <property type="match status" value="1"/>
</dbReference>
<keyword evidence="4" id="KW-0804">Transcription</keyword>
<proteinExistence type="inferred from homology"/>